<sequence length="118" mass="13505">MTVIEEEADLLKIHVYGELTLADYREFEQAVTRELKAAPKIELLFDLSNMTGFSVDVAWEDIRFTRAHAHDFQRIAVVSDTQWVSWLGWVNAAFTDAEVEIFDSAAAAEEWLRAARDL</sequence>
<comment type="caution">
    <text evidence="1">The sequence shown here is derived from an EMBL/GenBank/DDBJ whole genome shotgun (WGS) entry which is preliminary data.</text>
</comment>
<dbReference type="InterPro" id="IPR038396">
    <property type="entry name" value="SpoIIAA-like_sf"/>
</dbReference>
<evidence type="ECO:0000313" key="1">
    <source>
        <dbReference type="EMBL" id="OGI47345.1"/>
    </source>
</evidence>
<protein>
    <recommendedName>
        <fullName evidence="3">STAS/SEC14 domain-containing protein</fullName>
    </recommendedName>
</protein>
<dbReference type="EMBL" id="MFSU01000058">
    <property type="protein sequence ID" value="OGI47345.1"/>
    <property type="molecule type" value="Genomic_DNA"/>
</dbReference>
<name>A0A1F6TQG6_9PROT</name>
<dbReference type="STRING" id="1817760.A2151_09360"/>
<dbReference type="InterPro" id="IPR036513">
    <property type="entry name" value="STAS_dom_sf"/>
</dbReference>
<dbReference type="AlphaFoldDB" id="A0A1F6TQG6"/>
<evidence type="ECO:0008006" key="3">
    <source>
        <dbReference type="Google" id="ProtNLM"/>
    </source>
</evidence>
<evidence type="ECO:0000313" key="2">
    <source>
        <dbReference type="Proteomes" id="UP000178885"/>
    </source>
</evidence>
<reference evidence="1 2" key="1">
    <citation type="journal article" date="2016" name="Nat. Commun.">
        <title>Thousands of microbial genomes shed light on interconnected biogeochemical processes in an aquifer system.</title>
        <authorList>
            <person name="Anantharaman K."/>
            <person name="Brown C.T."/>
            <person name="Hug L.A."/>
            <person name="Sharon I."/>
            <person name="Castelle C.J."/>
            <person name="Probst A.J."/>
            <person name="Thomas B.C."/>
            <person name="Singh A."/>
            <person name="Wilkins M.J."/>
            <person name="Karaoz U."/>
            <person name="Brodie E.L."/>
            <person name="Williams K.H."/>
            <person name="Hubbard S.S."/>
            <person name="Banfield J.F."/>
        </authorList>
    </citation>
    <scope>NUCLEOTIDE SEQUENCE [LARGE SCALE GENOMIC DNA]</scope>
</reference>
<proteinExistence type="predicted"/>
<dbReference type="Gene3D" id="3.40.50.10600">
    <property type="entry name" value="SpoIIaa-like domains"/>
    <property type="match status" value="1"/>
</dbReference>
<dbReference type="SUPFAM" id="SSF52091">
    <property type="entry name" value="SpoIIaa-like"/>
    <property type="match status" value="1"/>
</dbReference>
<accession>A0A1F6TQG6</accession>
<dbReference type="InterPro" id="IPR021866">
    <property type="entry name" value="SpoIIAA-like"/>
</dbReference>
<organism evidence="1 2">
    <name type="scientific">Candidatus Muproteobacteria bacterium RBG_16_65_34</name>
    <dbReference type="NCBI Taxonomy" id="1817760"/>
    <lineage>
        <taxon>Bacteria</taxon>
        <taxon>Pseudomonadati</taxon>
        <taxon>Pseudomonadota</taxon>
        <taxon>Candidatus Muproteobacteria</taxon>
    </lineage>
</organism>
<dbReference type="Pfam" id="PF11964">
    <property type="entry name" value="SpoIIAA-like"/>
    <property type="match status" value="1"/>
</dbReference>
<dbReference type="Proteomes" id="UP000178885">
    <property type="component" value="Unassembled WGS sequence"/>
</dbReference>
<gene>
    <name evidence="1" type="ORF">A2151_09360</name>
</gene>